<gene>
    <name evidence="1" type="ORF">EU557_24170</name>
</gene>
<dbReference type="CDD" id="cd07812">
    <property type="entry name" value="SRPBCC"/>
    <property type="match status" value="1"/>
</dbReference>
<dbReference type="InterPro" id="IPR019587">
    <property type="entry name" value="Polyketide_cyclase/dehydratase"/>
</dbReference>
<protein>
    <submittedName>
        <fullName evidence="1">SRPBCC family protein</fullName>
    </submittedName>
</protein>
<proteinExistence type="predicted"/>
<comment type="caution">
    <text evidence="1">The sequence shown here is derived from an EMBL/GenBank/DDBJ whole genome shotgun (WGS) entry which is preliminary data.</text>
</comment>
<dbReference type="Gene3D" id="3.30.530.20">
    <property type="match status" value="1"/>
</dbReference>
<name>A0A4Z0MBK2_9BACT</name>
<dbReference type="EMBL" id="SRKZ01000010">
    <property type="protein sequence ID" value="TGD77133.1"/>
    <property type="molecule type" value="Genomic_DNA"/>
</dbReference>
<sequence>MKLLKFVESIQIACPQQQVFEYTQDYSQRLVWDTFLREAILLDGAQEAAKGVKSWCVSKHGIGMETEYVSFNPPTVAAIKLTKPAGMFAAFAGSWRFEEISTSLTKATFTYSFALKQPLQLFSTLVKYILAHNVRGRLRDLKHTLEHR</sequence>
<evidence type="ECO:0000313" key="1">
    <source>
        <dbReference type="EMBL" id="TGD77133.1"/>
    </source>
</evidence>
<reference evidence="1 2" key="1">
    <citation type="submission" date="2019-04" db="EMBL/GenBank/DDBJ databases">
        <authorList>
            <person name="Feng G."/>
            <person name="Zhang J."/>
            <person name="Zhu H."/>
        </authorList>
    </citation>
    <scope>NUCLEOTIDE SEQUENCE [LARGE SCALE GENOMIC DNA]</scope>
    <source>
        <strain evidence="1 2">JCM 19491</strain>
    </source>
</reference>
<evidence type="ECO:0000313" key="2">
    <source>
        <dbReference type="Proteomes" id="UP000298284"/>
    </source>
</evidence>
<dbReference type="OrthoDB" id="197829at2"/>
<organism evidence="1 2">
    <name type="scientific">Hymenobacter wooponensis</name>
    <dbReference type="NCBI Taxonomy" id="1525360"/>
    <lineage>
        <taxon>Bacteria</taxon>
        <taxon>Pseudomonadati</taxon>
        <taxon>Bacteroidota</taxon>
        <taxon>Cytophagia</taxon>
        <taxon>Cytophagales</taxon>
        <taxon>Hymenobacteraceae</taxon>
        <taxon>Hymenobacter</taxon>
    </lineage>
</organism>
<dbReference type="Pfam" id="PF10604">
    <property type="entry name" value="Polyketide_cyc2"/>
    <property type="match status" value="1"/>
</dbReference>
<keyword evidence="2" id="KW-1185">Reference proteome</keyword>
<dbReference type="SUPFAM" id="SSF55961">
    <property type="entry name" value="Bet v1-like"/>
    <property type="match status" value="1"/>
</dbReference>
<accession>A0A4Z0MBK2</accession>
<dbReference type="Proteomes" id="UP000298284">
    <property type="component" value="Unassembled WGS sequence"/>
</dbReference>
<dbReference type="InterPro" id="IPR023393">
    <property type="entry name" value="START-like_dom_sf"/>
</dbReference>
<dbReference type="AlphaFoldDB" id="A0A4Z0MBK2"/>
<dbReference type="RefSeq" id="WP_135533019.1">
    <property type="nucleotide sequence ID" value="NZ_SRKZ01000010.1"/>
</dbReference>